<evidence type="ECO:0000313" key="3">
    <source>
        <dbReference type="EMBL" id="GGL90653.1"/>
    </source>
</evidence>
<keyword evidence="2" id="KW-1133">Transmembrane helix</keyword>
<reference evidence="3" key="1">
    <citation type="journal article" date="2014" name="Int. J. Syst. Evol. Microbiol.">
        <title>Complete genome sequence of Corynebacterium casei LMG S-19264T (=DSM 44701T), isolated from a smear-ripened cheese.</title>
        <authorList>
            <consortium name="US DOE Joint Genome Institute (JGI-PGF)"/>
            <person name="Walter F."/>
            <person name="Albersmeier A."/>
            <person name="Kalinowski J."/>
            <person name="Ruckert C."/>
        </authorList>
    </citation>
    <scope>NUCLEOTIDE SEQUENCE</scope>
    <source>
        <strain evidence="3">CGMCC 4.7308</strain>
    </source>
</reference>
<feature type="transmembrane region" description="Helical" evidence="2">
    <location>
        <begin position="119"/>
        <end position="139"/>
    </location>
</feature>
<gene>
    <name evidence="3" type="ORF">GCM10011594_07850</name>
</gene>
<reference evidence="3" key="2">
    <citation type="submission" date="2020-09" db="EMBL/GenBank/DDBJ databases">
        <authorList>
            <person name="Sun Q."/>
            <person name="Zhou Y."/>
        </authorList>
    </citation>
    <scope>NUCLEOTIDE SEQUENCE</scope>
    <source>
        <strain evidence="3">CGMCC 4.7308</strain>
    </source>
</reference>
<keyword evidence="2" id="KW-0812">Transmembrane</keyword>
<feature type="transmembrane region" description="Helical" evidence="2">
    <location>
        <begin position="91"/>
        <end position="113"/>
    </location>
</feature>
<evidence type="ECO:0000256" key="2">
    <source>
        <dbReference type="SAM" id="Phobius"/>
    </source>
</evidence>
<feature type="transmembrane region" description="Helical" evidence="2">
    <location>
        <begin position="175"/>
        <end position="196"/>
    </location>
</feature>
<keyword evidence="4" id="KW-1185">Reference proteome</keyword>
<feature type="compositionally biased region" description="Low complexity" evidence="1">
    <location>
        <begin position="24"/>
        <end position="42"/>
    </location>
</feature>
<feature type="region of interest" description="Disordered" evidence="1">
    <location>
        <begin position="1"/>
        <end position="89"/>
    </location>
</feature>
<evidence type="ECO:0000256" key="1">
    <source>
        <dbReference type="SAM" id="MobiDB-lite"/>
    </source>
</evidence>
<feature type="compositionally biased region" description="Pro residues" evidence="1">
    <location>
        <begin position="71"/>
        <end position="83"/>
    </location>
</feature>
<dbReference type="RefSeq" id="WP_188940245.1">
    <property type="nucleotide sequence ID" value="NZ_BMNA01000002.1"/>
</dbReference>
<dbReference type="AlphaFoldDB" id="A0A917WB78"/>
<organism evidence="3 4">
    <name type="scientific">Nakamurella endophytica</name>
    <dbReference type="NCBI Taxonomy" id="1748367"/>
    <lineage>
        <taxon>Bacteria</taxon>
        <taxon>Bacillati</taxon>
        <taxon>Actinomycetota</taxon>
        <taxon>Actinomycetes</taxon>
        <taxon>Nakamurellales</taxon>
        <taxon>Nakamurellaceae</taxon>
        <taxon>Nakamurella</taxon>
    </lineage>
</organism>
<evidence type="ECO:0000313" key="4">
    <source>
        <dbReference type="Proteomes" id="UP000655208"/>
    </source>
</evidence>
<protein>
    <submittedName>
        <fullName evidence="3">Uncharacterized protein</fullName>
    </submittedName>
</protein>
<accession>A0A917WB78</accession>
<dbReference type="Proteomes" id="UP000655208">
    <property type="component" value="Unassembled WGS sequence"/>
</dbReference>
<proteinExistence type="predicted"/>
<sequence length="202" mass="19916">MTSEAPRPVFTGPGPVPPGGPGAPVGVHPPQAAPAQGWTGRPDGPPPGWQGPDGAAPGFGPGPHGAHGPHPHGPAGPVPPQGQPGPSAAGIGLPTVAGIAGVVLVALGLSIPFDKTSSWVTQTAWSIFALLAALLVVAAPALRGSIRAPRGVWYLTAAAGGALVGYWLLVVLPQVSSNTGFVLTLGVGAVALTAWLSPHRPR</sequence>
<feature type="transmembrane region" description="Helical" evidence="2">
    <location>
        <begin position="151"/>
        <end position="169"/>
    </location>
</feature>
<comment type="caution">
    <text evidence="3">The sequence shown here is derived from an EMBL/GenBank/DDBJ whole genome shotgun (WGS) entry which is preliminary data.</text>
</comment>
<keyword evidence="2" id="KW-0472">Membrane</keyword>
<dbReference type="EMBL" id="BMNA01000002">
    <property type="protein sequence ID" value="GGL90653.1"/>
    <property type="molecule type" value="Genomic_DNA"/>
</dbReference>
<name>A0A917WB78_9ACTN</name>